<name>A0A9Q3P7X0_9BASI</name>
<evidence type="ECO:0008006" key="3">
    <source>
        <dbReference type="Google" id="ProtNLM"/>
    </source>
</evidence>
<evidence type="ECO:0000313" key="2">
    <source>
        <dbReference type="Proteomes" id="UP000765509"/>
    </source>
</evidence>
<sequence>MLKIGDAPILWGSKRQSVVPLLTCAAEYIALSDSTQHLVQAIAQLSQLQDNFPKTIYCDNPATVQVSIESQSNKRMRYLDHMFFLSTMLSGNTTSRLPGSRRRICKQTQ</sequence>
<reference evidence="1" key="1">
    <citation type="submission" date="2021-03" db="EMBL/GenBank/DDBJ databases">
        <title>Draft genome sequence of rust myrtle Austropuccinia psidii MF-1, a brazilian biotype.</title>
        <authorList>
            <person name="Quecine M.C."/>
            <person name="Pachon D.M.R."/>
            <person name="Bonatelli M.L."/>
            <person name="Correr F.H."/>
            <person name="Franceschini L.M."/>
            <person name="Leite T.F."/>
            <person name="Margarido G.R.A."/>
            <person name="Almeida C.A."/>
            <person name="Ferrarezi J.A."/>
            <person name="Labate C.A."/>
        </authorList>
    </citation>
    <scope>NUCLEOTIDE SEQUENCE</scope>
    <source>
        <strain evidence="1">MF-1</strain>
    </source>
</reference>
<dbReference type="Proteomes" id="UP000765509">
    <property type="component" value="Unassembled WGS sequence"/>
</dbReference>
<dbReference type="OrthoDB" id="3344688at2759"/>
<dbReference type="EMBL" id="AVOT02058278">
    <property type="protein sequence ID" value="MBW0552183.1"/>
    <property type="molecule type" value="Genomic_DNA"/>
</dbReference>
<organism evidence="1 2">
    <name type="scientific">Austropuccinia psidii MF-1</name>
    <dbReference type="NCBI Taxonomy" id="1389203"/>
    <lineage>
        <taxon>Eukaryota</taxon>
        <taxon>Fungi</taxon>
        <taxon>Dikarya</taxon>
        <taxon>Basidiomycota</taxon>
        <taxon>Pucciniomycotina</taxon>
        <taxon>Pucciniomycetes</taxon>
        <taxon>Pucciniales</taxon>
        <taxon>Sphaerophragmiaceae</taxon>
        <taxon>Austropuccinia</taxon>
    </lineage>
</organism>
<dbReference type="AlphaFoldDB" id="A0A9Q3P7X0"/>
<keyword evidence="2" id="KW-1185">Reference proteome</keyword>
<gene>
    <name evidence="1" type="ORF">O181_091898</name>
</gene>
<comment type="caution">
    <text evidence="1">The sequence shown here is derived from an EMBL/GenBank/DDBJ whole genome shotgun (WGS) entry which is preliminary data.</text>
</comment>
<protein>
    <recommendedName>
        <fullName evidence="3">Integrase catalytic domain-containing protein</fullName>
    </recommendedName>
</protein>
<accession>A0A9Q3P7X0</accession>
<proteinExistence type="predicted"/>
<evidence type="ECO:0000313" key="1">
    <source>
        <dbReference type="EMBL" id="MBW0552183.1"/>
    </source>
</evidence>